<dbReference type="OrthoDB" id="9981546at2759"/>
<dbReference type="PROSITE" id="PS50181">
    <property type="entry name" value="FBOX"/>
    <property type="match status" value="1"/>
</dbReference>
<dbReference type="InterPro" id="IPR036047">
    <property type="entry name" value="F-box-like_dom_sf"/>
</dbReference>
<dbReference type="Proteomes" id="UP000664203">
    <property type="component" value="Unassembled WGS sequence"/>
</dbReference>
<dbReference type="EMBL" id="CAJPDR010000408">
    <property type="protein sequence ID" value="CAF9935479.1"/>
    <property type="molecule type" value="Genomic_DNA"/>
</dbReference>
<reference evidence="2" key="1">
    <citation type="submission" date="2021-03" db="EMBL/GenBank/DDBJ databases">
        <authorList>
            <person name="Tagirdzhanova G."/>
        </authorList>
    </citation>
    <scope>NUCLEOTIDE SEQUENCE</scope>
</reference>
<feature type="domain" description="F-box" evidence="1">
    <location>
        <begin position="13"/>
        <end position="62"/>
    </location>
</feature>
<gene>
    <name evidence="2" type="ORF">ALECFALPRED_006404</name>
</gene>
<accession>A0A8H3G2Q0</accession>
<evidence type="ECO:0000313" key="2">
    <source>
        <dbReference type="EMBL" id="CAF9935479.1"/>
    </source>
</evidence>
<dbReference type="AlphaFoldDB" id="A0A8H3G2Q0"/>
<dbReference type="InterPro" id="IPR001810">
    <property type="entry name" value="F-box_dom"/>
</dbReference>
<organism evidence="2 3">
    <name type="scientific">Alectoria fallacina</name>
    <dbReference type="NCBI Taxonomy" id="1903189"/>
    <lineage>
        <taxon>Eukaryota</taxon>
        <taxon>Fungi</taxon>
        <taxon>Dikarya</taxon>
        <taxon>Ascomycota</taxon>
        <taxon>Pezizomycotina</taxon>
        <taxon>Lecanoromycetes</taxon>
        <taxon>OSLEUM clade</taxon>
        <taxon>Lecanoromycetidae</taxon>
        <taxon>Lecanorales</taxon>
        <taxon>Lecanorineae</taxon>
        <taxon>Parmeliaceae</taxon>
        <taxon>Alectoria</taxon>
    </lineage>
</organism>
<evidence type="ECO:0000313" key="3">
    <source>
        <dbReference type="Proteomes" id="UP000664203"/>
    </source>
</evidence>
<evidence type="ECO:0000259" key="1">
    <source>
        <dbReference type="PROSITE" id="PS50181"/>
    </source>
</evidence>
<comment type="caution">
    <text evidence="2">The sequence shown here is derived from an EMBL/GenBank/DDBJ whole genome shotgun (WGS) entry which is preliminary data.</text>
</comment>
<protein>
    <recommendedName>
        <fullName evidence="1">F-box domain-containing protein</fullName>
    </recommendedName>
</protein>
<sequence length="281" mass="32068">MASLNELHNAGDDLSLFDLPTEVCLHVLDLLPTLLLLQSRSVCHRFQNLIIRIVHGRLLRAASLTDRELILECYHPSAQYTEPYLYCDYLGTPGLSVHQPTKGATLERLYSHFRPTRKSPATKIYRSHPAGDVPGSRTSEVANRIRVPFERKNVTQNVSLETHELFMQLRFLVAVVQTGPNRGFFLSVENLIDKTRRIFRNWLAERAEATKQHNKGASGSVTDELDYGADEMLWVDENKVAGLKVRVEESKGRRDLPMLLHKDEDQAVRYVHFGACFPFSR</sequence>
<proteinExistence type="predicted"/>
<dbReference type="SUPFAM" id="SSF81383">
    <property type="entry name" value="F-box domain"/>
    <property type="match status" value="1"/>
</dbReference>
<keyword evidence="3" id="KW-1185">Reference proteome</keyword>
<name>A0A8H3G2Q0_9LECA</name>